<proteinExistence type="predicted"/>
<evidence type="ECO:0000313" key="3">
    <source>
        <dbReference type="Proteomes" id="UP000676967"/>
    </source>
</evidence>
<dbReference type="Proteomes" id="UP000676967">
    <property type="component" value="Chromosome"/>
</dbReference>
<keyword evidence="3" id="KW-1185">Reference proteome</keyword>
<name>A0ABM7LRU3_9ACTN</name>
<evidence type="ECO:0000256" key="1">
    <source>
        <dbReference type="SAM" id="MobiDB-lite"/>
    </source>
</evidence>
<protein>
    <recommendedName>
        <fullName evidence="4">Secreted protein</fullName>
    </recommendedName>
</protein>
<sequence>MSQIPWWGLPLVAAVFALAGAATVRIVAARDNDLLSRRRRNRRWYEERKTAYVQLLAAFERATVRLRASFEAGEKPPSLLAYVDEVGPALMPVRLLASGPVRSAALAVHLQLERLHGPMNPANVAGVRPETHFRELLAQVPLVMHEFEAAIREELGIQEAPPPHTLNGSGRLRKLPRWVPPRPQDAERQ</sequence>
<gene>
    <name evidence="2" type="ORF">Aiant_26460</name>
</gene>
<dbReference type="RefSeq" id="WP_189334451.1">
    <property type="nucleotide sequence ID" value="NZ_AP023356.1"/>
</dbReference>
<evidence type="ECO:0000313" key="2">
    <source>
        <dbReference type="EMBL" id="BCJ41989.1"/>
    </source>
</evidence>
<feature type="region of interest" description="Disordered" evidence="1">
    <location>
        <begin position="155"/>
        <end position="189"/>
    </location>
</feature>
<accession>A0ABM7LRU3</accession>
<dbReference type="EMBL" id="AP023356">
    <property type="protein sequence ID" value="BCJ41989.1"/>
    <property type="molecule type" value="Genomic_DNA"/>
</dbReference>
<evidence type="ECO:0008006" key="4">
    <source>
        <dbReference type="Google" id="ProtNLM"/>
    </source>
</evidence>
<organism evidence="2 3">
    <name type="scientific">Actinoplanes ianthinogenes</name>
    <dbReference type="NCBI Taxonomy" id="122358"/>
    <lineage>
        <taxon>Bacteria</taxon>
        <taxon>Bacillati</taxon>
        <taxon>Actinomycetota</taxon>
        <taxon>Actinomycetes</taxon>
        <taxon>Micromonosporales</taxon>
        <taxon>Micromonosporaceae</taxon>
        <taxon>Actinoplanes</taxon>
    </lineage>
</organism>
<reference evidence="2 3" key="1">
    <citation type="submission" date="2020-08" db="EMBL/GenBank/DDBJ databases">
        <title>Whole genome shotgun sequence of Actinoplanes ianthinogenes NBRC 13996.</title>
        <authorList>
            <person name="Komaki H."/>
            <person name="Tamura T."/>
        </authorList>
    </citation>
    <scope>NUCLEOTIDE SEQUENCE [LARGE SCALE GENOMIC DNA]</scope>
    <source>
        <strain evidence="2 3">NBRC 13996</strain>
    </source>
</reference>